<dbReference type="Proteomes" id="UP000236884">
    <property type="component" value="Chromosome"/>
</dbReference>
<reference evidence="1 2" key="1">
    <citation type="submission" date="2015-08" db="EMBL/GenBank/DDBJ databases">
        <title>Investigation of the bacterial diversity of lava forest soil.</title>
        <authorList>
            <person name="Lee J.S."/>
        </authorList>
    </citation>
    <scope>NUCLEOTIDE SEQUENCE [LARGE SCALE GENOMIC DNA]</scope>
    <source>
        <strain evidence="1 2">GJW-30</strain>
    </source>
</reference>
<name>A0A0S3PP97_9BRAD</name>
<dbReference type="OrthoDB" id="9805585at2"/>
<dbReference type="CDD" id="cd02440">
    <property type="entry name" value="AdoMet_MTases"/>
    <property type="match status" value="1"/>
</dbReference>
<proteinExistence type="predicted"/>
<evidence type="ECO:0000313" key="1">
    <source>
        <dbReference type="EMBL" id="BAT57768.1"/>
    </source>
</evidence>
<dbReference type="FunFam" id="3.40.50.150:FF:000346">
    <property type="entry name" value="Phospholipid N-methyltransferase"/>
    <property type="match status" value="1"/>
</dbReference>
<evidence type="ECO:0008006" key="3">
    <source>
        <dbReference type="Google" id="ProtNLM"/>
    </source>
</evidence>
<evidence type="ECO:0000313" key="2">
    <source>
        <dbReference type="Proteomes" id="UP000236884"/>
    </source>
</evidence>
<protein>
    <recommendedName>
        <fullName evidence="3">16S ribosomal RNA methyltransferase KsgA/Dim1 family protein</fullName>
    </recommendedName>
</protein>
<keyword evidence="2" id="KW-1185">Reference proteome</keyword>
<organism evidence="1 2">
    <name type="scientific">Variibacter gotjawalensis</name>
    <dbReference type="NCBI Taxonomy" id="1333996"/>
    <lineage>
        <taxon>Bacteria</taxon>
        <taxon>Pseudomonadati</taxon>
        <taxon>Pseudomonadota</taxon>
        <taxon>Alphaproteobacteria</taxon>
        <taxon>Hyphomicrobiales</taxon>
        <taxon>Nitrobacteraceae</taxon>
        <taxon>Variibacter</taxon>
    </lineage>
</organism>
<gene>
    <name evidence="1" type="ORF">GJW-30_1_00278</name>
</gene>
<dbReference type="Gene3D" id="3.40.50.150">
    <property type="entry name" value="Vaccinia Virus protein VP39"/>
    <property type="match status" value="1"/>
</dbReference>
<dbReference type="InterPro" id="IPR029063">
    <property type="entry name" value="SAM-dependent_MTases_sf"/>
</dbReference>
<accession>A0A0S3PP97</accession>
<dbReference type="SUPFAM" id="SSF53335">
    <property type="entry name" value="S-adenosyl-L-methionine-dependent methyltransferases"/>
    <property type="match status" value="1"/>
</dbReference>
<dbReference type="RefSeq" id="WP_096350772.1">
    <property type="nucleotide sequence ID" value="NZ_AP014946.1"/>
</dbReference>
<dbReference type="KEGG" id="vgo:GJW-30_1_00278"/>
<dbReference type="EMBL" id="AP014946">
    <property type="protein sequence ID" value="BAT57768.1"/>
    <property type="molecule type" value="Genomic_DNA"/>
</dbReference>
<dbReference type="AlphaFoldDB" id="A0A0S3PP97"/>
<sequence>MPADLFPFVRSFMKSARAVGAIAPSGRQLADVITSEISRSVAPVIELGPGTGVFTRAMLDRGLEQEDIALIEYGSDFVRHLQIRFPNTHIQWMDAGWLSRVELFGHGKTGAVVSGLPLLAMPPKKVMQILDGAFTHLRPGGVFYQFTYAPVCPIPRAILDRMGLKATRFGGACSNLPPAAVYRIRRRPAGMLSRNGPVARLVDGVAG</sequence>